<proteinExistence type="inferred from homology"/>
<evidence type="ECO:0000256" key="2">
    <source>
        <dbReference type="ARBA" id="ARBA00009758"/>
    </source>
</evidence>
<dbReference type="Proteomes" id="UP000272942">
    <property type="component" value="Unassembled WGS sequence"/>
</dbReference>
<dbReference type="OrthoDB" id="1683373at2759"/>
<reference evidence="4 5" key="1">
    <citation type="submission" date="2018-11" db="EMBL/GenBank/DDBJ databases">
        <authorList>
            <consortium name="Pathogen Informatics"/>
        </authorList>
    </citation>
    <scope>NUCLEOTIDE SEQUENCE [LARGE SCALE GENOMIC DNA]</scope>
    <source>
        <strain evidence="4 5">Egypt</strain>
    </source>
</reference>
<dbReference type="Pfam" id="PF02115">
    <property type="entry name" value="Rho_GDI"/>
    <property type="match status" value="1"/>
</dbReference>
<dbReference type="Gene3D" id="2.70.50.30">
    <property type="entry name" value="Coagulation Factor XIII, subunit A, domain 1"/>
    <property type="match status" value="1"/>
</dbReference>
<dbReference type="InterPro" id="IPR014756">
    <property type="entry name" value="Ig_E-set"/>
</dbReference>
<gene>
    <name evidence="4" type="ORF">ECPE_LOCUS4683</name>
</gene>
<evidence type="ECO:0000313" key="4">
    <source>
        <dbReference type="EMBL" id="VDP73366.1"/>
    </source>
</evidence>
<dbReference type="InterPro" id="IPR000406">
    <property type="entry name" value="Rho_GDI"/>
</dbReference>
<dbReference type="SUPFAM" id="SSF81296">
    <property type="entry name" value="E set domains"/>
    <property type="match status" value="1"/>
</dbReference>
<dbReference type="GO" id="GO:0005829">
    <property type="term" value="C:cytosol"/>
    <property type="evidence" value="ECO:0007669"/>
    <property type="project" value="TreeGrafter"/>
</dbReference>
<evidence type="ECO:0000313" key="5">
    <source>
        <dbReference type="Proteomes" id="UP000272942"/>
    </source>
</evidence>
<dbReference type="GO" id="GO:0007266">
    <property type="term" value="P:Rho protein signal transduction"/>
    <property type="evidence" value="ECO:0007669"/>
    <property type="project" value="InterPro"/>
</dbReference>
<dbReference type="GO" id="GO:0005094">
    <property type="term" value="F:Rho GDP-dissociation inhibitor activity"/>
    <property type="evidence" value="ECO:0007669"/>
    <property type="project" value="InterPro"/>
</dbReference>
<dbReference type="AlphaFoldDB" id="A0A3P8K3D5"/>
<protein>
    <submittedName>
        <fullName evidence="4">Uncharacterized protein</fullName>
    </submittedName>
</protein>
<dbReference type="PANTHER" id="PTHR10980">
    <property type="entry name" value="RHO GDP-DISSOCIATION INHIBITOR"/>
    <property type="match status" value="1"/>
</dbReference>
<accession>A0A3P8K3D5</accession>
<comment type="subcellular location">
    <subcellularLocation>
        <location evidence="1">Cytoplasm</location>
    </subcellularLocation>
</comment>
<dbReference type="InterPro" id="IPR024792">
    <property type="entry name" value="RhoGDI_dom_sf"/>
</dbReference>
<keyword evidence="5" id="KW-1185">Reference proteome</keyword>
<dbReference type="PANTHER" id="PTHR10980:SF3">
    <property type="entry name" value="LD16419P"/>
    <property type="match status" value="1"/>
</dbReference>
<name>A0A3P8K3D5_9TREM</name>
<comment type="similarity">
    <text evidence="2">Belongs to the Rho GDI family.</text>
</comment>
<keyword evidence="3" id="KW-0963">Cytoplasm</keyword>
<dbReference type="EMBL" id="UZAN01041544">
    <property type="protein sequence ID" value="VDP73366.1"/>
    <property type="molecule type" value="Genomic_DNA"/>
</dbReference>
<evidence type="ECO:0000256" key="1">
    <source>
        <dbReference type="ARBA" id="ARBA00004496"/>
    </source>
</evidence>
<dbReference type="GO" id="GO:0016020">
    <property type="term" value="C:membrane"/>
    <property type="evidence" value="ECO:0007669"/>
    <property type="project" value="TreeGrafter"/>
</dbReference>
<sequence>MTDLTASVSLERYTLSFSLCNHFNRSEMKRSTVMVGSYGPQKELREWNSETYVAPKGAMHRGTYHVKSRFRDIDKHQFITWRWVINVVKSPSSTD</sequence>
<evidence type="ECO:0000256" key="3">
    <source>
        <dbReference type="ARBA" id="ARBA00022490"/>
    </source>
</evidence>
<organism evidence="4 5">
    <name type="scientific">Echinostoma caproni</name>
    <dbReference type="NCBI Taxonomy" id="27848"/>
    <lineage>
        <taxon>Eukaryota</taxon>
        <taxon>Metazoa</taxon>
        <taxon>Spiralia</taxon>
        <taxon>Lophotrochozoa</taxon>
        <taxon>Platyhelminthes</taxon>
        <taxon>Trematoda</taxon>
        <taxon>Digenea</taxon>
        <taxon>Plagiorchiida</taxon>
        <taxon>Echinostomata</taxon>
        <taxon>Echinostomatoidea</taxon>
        <taxon>Echinostomatidae</taxon>
        <taxon>Echinostoma</taxon>
    </lineage>
</organism>